<dbReference type="GeneID" id="80869749"/>
<proteinExistence type="predicted"/>
<organism evidence="3 4">
    <name type="scientific">Trichoderma breve</name>
    <dbReference type="NCBI Taxonomy" id="2034170"/>
    <lineage>
        <taxon>Eukaryota</taxon>
        <taxon>Fungi</taxon>
        <taxon>Dikarya</taxon>
        <taxon>Ascomycota</taxon>
        <taxon>Pezizomycotina</taxon>
        <taxon>Sordariomycetes</taxon>
        <taxon>Hypocreomycetidae</taxon>
        <taxon>Hypocreales</taxon>
        <taxon>Hypocreaceae</taxon>
        <taxon>Trichoderma</taxon>
    </lineage>
</organism>
<dbReference type="InterPro" id="IPR002182">
    <property type="entry name" value="NB-ARC"/>
</dbReference>
<evidence type="ECO:0000313" key="3">
    <source>
        <dbReference type="EMBL" id="KAJ4856954.1"/>
    </source>
</evidence>
<evidence type="ECO:0000256" key="1">
    <source>
        <dbReference type="SAM" id="MobiDB-lite"/>
    </source>
</evidence>
<feature type="domain" description="NB-ARC" evidence="2">
    <location>
        <begin position="116"/>
        <end position="276"/>
    </location>
</feature>
<keyword evidence="4" id="KW-1185">Reference proteome</keyword>
<dbReference type="PANTHER" id="PTHR46082:SF6">
    <property type="entry name" value="AAA+ ATPASE DOMAIN-CONTAINING PROTEIN-RELATED"/>
    <property type="match status" value="1"/>
</dbReference>
<dbReference type="SUPFAM" id="SSF52540">
    <property type="entry name" value="P-loop containing nucleoside triphosphate hydrolases"/>
    <property type="match status" value="1"/>
</dbReference>
<dbReference type="InterPro" id="IPR053137">
    <property type="entry name" value="NLR-like"/>
</dbReference>
<dbReference type="AlphaFoldDB" id="A0A9W9E3P7"/>
<protein>
    <submittedName>
        <fullName evidence="3">NB-ARC domain-containing protein</fullName>
    </submittedName>
</protein>
<name>A0A9W9E3P7_9HYPO</name>
<dbReference type="GO" id="GO:0043531">
    <property type="term" value="F:ADP binding"/>
    <property type="evidence" value="ECO:0007669"/>
    <property type="project" value="InterPro"/>
</dbReference>
<feature type="region of interest" description="Disordered" evidence="1">
    <location>
        <begin position="18"/>
        <end position="44"/>
    </location>
</feature>
<gene>
    <name evidence="3" type="ORF">T069G_07851</name>
</gene>
<dbReference type="PANTHER" id="PTHR46082">
    <property type="entry name" value="ATP/GTP-BINDING PROTEIN-RELATED"/>
    <property type="match status" value="1"/>
</dbReference>
<sequence>MADGYDDTTSQWAYMYPMRQTGRSQPSSATLTGSTMGDYSNIHQGDQNMNIEQFHHVTNNYACPLPHMESRPTSYPHQGRPRTPCWTVPFGRNKDFVGRESILKQLLDMIPPNADKDDCQQTVINGLGGVGKTQIALEAAFRVRARCPDCHVFWVPAINTTTFVNAYHEIGRELNIQIDKDDETDIKLLVKAALSQSSDNWLLIIDNADEATLFGETSEVTSLGGYLPFNLKGSILFTTRNVEVSQKLDIRKNNIVHLTGMSQSEATNMLQNGLGPQQMSDAQSLESLLEFLANLPLAIKQASAYMIKTGIAISQYLEYCHSSDEALIRLLSKNFDDRTRYETTQNPVATT</sequence>
<dbReference type="Pfam" id="PF00931">
    <property type="entry name" value="NB-ARC"/>
    <property type="match status" value="1"/>
</dbReference>
<reference evidence="3" key="1">
    <citation type="submission" date="2022-09" db="EMBL/GenBank/DDBJ databases">
        <title>Chromosome-level assembly of Trichoderma breve T069, a fungus used in development of biopesticide product.</title>
        <authorList>
            <person name="Lin R."/>
            <person name="Liu T."/>
        </authorList>
    </citation>
    <scope>NUCLEOTIDE SEQUENCE</scope>
    <source>
        <strain evidence="3">T069</strain>
    </source>
</reference>
<dbReference type="EMBL" id="JAOPEN010000005">
    <property type="protein sequence ID" value="KAJ4856954.1"/>
    <property type="molecule type" value="Genomic_DNA"/>
</dbReference>
<feature type="compositionally biased region" description="Polar residues" evidence="1">
    <location>
        <begin position="21"/>
        <end position="44"/>
    </location>
</feature>
<dbReference type="RefSeq" id="XP_056026010.1">
    <property type="nucleotide sequence ID" value="XM_056175061.1"/>
</dbReference>
<dbReference type="InterPro" id="IPR027417">
    <property type="entry name" value="P-loop_NTPase"/>
</dbReference>
<evidence type="ECO:0000313" key="4">
    <source>
        <dbReference type="Proteomes" id="UP001140511"/>
    </source>
</evidence>
<evidence type="ECO:0000259" key="2">
    <source>
        <dbReference type="Pfam" id="PF00931"/>
    </source>
</evidence>
<dbReference type="Proteomes" id="UP001140511">
    <property type="component" value="Unassembled WGS sequence"/>
</dbReference>
<accession>A0A9W9E3P7</accession>
<comment type="caution">
    <text evidence="3">The sequence shown here is derived from an EMBL/GenBank/DDBJ whole genome shotgun (WGS) entry which is preliminary data.</text>
</comment>
<dbReference type="Gene3D" id="3.40.50.300">
    <property type="entry name" value="P-loop containing nucleotide triphosphate hydrolases"/>
    <property type="match status" value="1"/>
</dbReference>